<organism evidence="1 2">
    <name type="scientific">Frateuria terrea</name>
    <dbReference type="NCBI Taxonomy" id="529704"/>
    <lineage>
        <taxon>Bacteria</taxon>
        <taxon>Pseudomonadati</taxon>
        <taxon>Pseudomonadota</taxon>
        <taxon>Gammaproteobacteria</taxon>
        <taxon>Lysobacterales</taxon>
        <taxon>Rhodanobacteraceae</taxon>
        <taxon>Frateuria</taxon>
    </lineage>
</organism>
<accession>A0A1H6ZY61</accession>
<name>A0A1H6ZY61_9GAMM</name>
<evidence type="ECO:0000313" key="1">
    <source>
        <dbReference type="EMBL" id="SEJ54530.1"/>
    </source>
</evidence>
<keyword evidence="2" id="KW-1185">Reference proteome</keyword>
<dbReference type="AlphaFoldDB" id="A0A1H6ZY61"/>
<gene>
    <name evidence="1" type="ORF">SAMN04487997_0159</name>
</gene>
<dbReference type="RefSeq" id="WP_091336903.1">
    <property type="nucleotide sequence ID" value="NZ_FNYC01000012.1"/>
</dbReference>
<protein>
    <submittedName>
        <fullName evidence="1">Uncharacterized protein</fullName>
    </submittedName>
</protein>
<evidence type="ECO:0000313" key="2">
    <source>
        <dbReference type="Proteomes" id="UP000199420"/>
    </source>
</evidence>
<dbReference type="STRING" id="529704.SAMN02927913_2231"/>
<dbReference type="EMBL" id="FNYC01000012">
    <property type="protein sequence ID" value="SEJ54530.1"/>
    <property type="molecule type" value="Genomic_DNA"/>
</dbReference>
<reference evidence="1 2" key="1">
    <citation type="submission" date="2016-10" db="EMBL/GenBank/DDBJ databases">
        <authorList>
            <person name="de Groot N.N."/>
        </authorList>
    </citation>
    <scope>NUCLEOTIDE SEQUENCE [LARGE SCALE GENOMIC DNA]</scope>
    <source>
        <strain evidence="1 2">DSM 26515</strain>
    </source>
</reference>
<dbReference type="Proteomes" id="UP000199420">
    <property type="component" value="Unassembled WGS sequence"/>
</dbReference>
<sequence>MTPICKHEVEVKHCADCLPAAAMKAARKLFTVKGRYHSQIAMCELGELLGYPVVWPNKKEQEVE</sequence>
<proteinExistence type="predicted"/>